<dbReference type="GO" id="GO:0008270">
    <property type="term" value="F:zinc ion binding"/>
    <property type="evidence" value="ECO:0007669"/>
    <property type="project" value="InterPro"/>
</dbReference>
<keyword evidence="5" id="KW-1185">Reference proteome</keyword>
<evidence type="ECO:0000313" key="5">
    <source>
        <dbReference type="Proteomes" id="UP000553632"/>
    </source>
</evidence>
<dbReference type="OMA" id="CQPSCIL"/>
<reference evidence="4 5" key="1">
    <citation type="submission" date="2020-04" db="EMBL/GenBank/DDBJ databases">
        <title>Perkinsus olseni comparative genomics.</title>
        <authorList>
            <person name="Bogema D.R."/>
        </authorList>
    </citation>
    <scope>NUCLEOTIDE SEQUENCE [LARGE SCALE GENOMIC DNA]</scope>
    <source>
        <strain evidence="4 5">ATCC PRA-207</strain>
    </source>
</reference>
<dbReference type="InterPro" id="IPR001878">
    <property type="entry name" value="Znf_CCHC"/>
</dbReference>
<dbReference type="EMBL" id="JABANO010011284">
    <property type="protein sequence ID" value="KAF4743729.1"/>
    <property type="molecule type" value="Genomic_DNA"/>
</dbReference>
<dbReference type="InterPro" id="IPR021109">
    <property type="entry name" value="Peptidase_aspartic_dom_sf"/>
</dbReference>
<dbReference type="GO" id="GO:0003676">
    <property type="term" value="F:nucleic acid binding"/>
    <property type="evidence" value="ECO:0007669"/>
    <property type="project" value="InterPro"/>
</dbReference>
<evidence type="ECO:0000313" key="4">
    <source>
        <dbReference type="EMBL" id="KAF4743729.1"/>
    </source>
</evidence>
<dbReference type="InterPro" id="IPR001995">
    <property type="entry name" value="Peptidase_A2_cat"/>
</dbReference>
<keyword evidence="1" id="KW-0378">Hydrolase</keyword>
<dbReference type="GO" id="GO:0006508">
    <property type="term" value="P:proteolysis"/>
    <property type="evidence" value="ECO:0007669"/>
    <property type="project" value="InterPro"/>
</dbReference>
<feature type="non-terminal residue" evidence="4">
    <location>
        <position position="1"/>
    </location>
</feature>
<organism evidence="4 5">
    <name type="scientific">Perkinsus olseni</name>
    <name type="common">Perkinsus atlanticus</name>
    <dbReference type="NCBI Taxonomy" id="32597"/>
    <lineage>
        <taxon>Eukaryota</taxon>
        <taxon>Sar</taxon>
        <taxon>Alveolata</taxon>
        <taxon>Perkinsozoa</taxon>
        <taxon>Perkinsea</taxon>
        <taxon>Perkinsida</taxon>
        <taxon>Perkinsidae</taxon>
        <taxon>Perkinsus</taxon>
    </lineage>
</organism>
<feature type="non-terminal residue" evidence="4">
    <location>
        <position position="583"/>
    </location>
</feature>
<sequence length="583" mass="62973">EFKQSMLSFLESKNGHAQLTVTTGQRQPQPQPQSGQGVRLSTNQKTINAKVHSAVAVELGLDSNACIRCGLKGHHASACTTGSIHRQHERCGRCGRLTIGDSGKNHRCNRSQLQCSRCKKTGHLSGVCRRGLSNGKQFGGPRKASGGADPSCSTASPDDDGENDTSGLHVVETHTAKAVISSDSQATCVSATMRFVNSLPRDPTIELRIGTPKRYCPLTGLVDSGANVSLISASTAAFLGRNGLVEPSSTVVLPSSISIKFGDGQLLSSSTLITLRCSFDGTQLSDLPLQFLVVPGCQPSCILGRNLFSDLGIRMVSDHGIPITGLSTVSPSSAEGEPNPIADHAGHCARSIAVKNCYPRQCTPLINVVPDPNSPEKKILKVHFEALEDAAVEPFREAPRGRAPADNTIIFLRLEDMAKRGQVQKVRPEDCPIVCEICLVDKTASPGDASKAPRDPNSPDLHQRFRVTVDCRPVNRLRLVYDSLQRFVYTATPSDGIKEVDKPRLAKQFLTTALLQIQDIPKSRVKSFGRLDLQHAFYSLHLSEGLSRLFAVAAEDPSSRRIQHYRFNTLVLATLAAEPLDVQ</sequence>
<dbReference type="Proteomes" id="UP000553632">
    <property type="component" value="Unassembled WGS sequence"/>
</dbReference>
<dbReference type="InterPro" id="IPR001969">
    <property type="entry name" value="Aspartic_peptidase_AS"/>
</dbReference>
<accession>A0A7J6TEM6</accession>
<dbReference type="SUPFAM" id="SSF50630">
    <property type="entry name" value="Acid proteases"/>
    <property type="match status" value="1"/>
</dbReference>
<gene>
    <name evidence="4" type="ORF">FOZ63_005717</name>
</gene>
<dbReference type="PROSITE" id="PS00141">
    <property type="entry name" value="ASP_PROTEASE"/>
    <property type="match status" value="1"/>
</dbReference>
<dbReference type="AlphaFoldDB" id="A0A7J6TEM6"/>
<evidence type="ECO:0000256" key="1">
    <source>
        <dbReference type="ARBA" id="ARBA00022801"/>
    </source>
</evidence>
<name>A0A7J6TEM6_PEROL</name>
<dbReference type="SMART" id="SM00343">
    <property type="entry name" value="ZnF_C2HC"/>
    <property type="match status" value="2"/>
</dbReference>
<feature type="domain" description="Peptidase A2" evidence="3">
    <location>
        <begin position="218"/>
        <end position="307"/>
    </location>
</feature>
<evidence type="ECO:0000256" key="2">
    <source>
        <dbReference type="SAM" id="MobiDB-lite"/>
    </source>
</evidence>
<feature type="region of interest" description="Disordered" evidence="2">
    <location>
        <begin position="138"/>
        <end position="167"/>
    </location>
</feature>
<evidence type="ECO:0000259" key="3">
    <source>
        <dbReference type="PROSITE" id="PS50175"/>
    </source>
</evidence>
<proteinExistence type="predicted"/>
<dbReference type="Gene3D" id="2.40.70.10">
    <property type="entry name" value="Acid Proteases"/>
    <property type="match status" value="1"/>
</dbReference>
<dbReference type="CDD" id="cd00303">
    <property type="entry name" value="retropepsin_like"/>
    <property type="match status" value="1"/>
</dbReference>
<comment type="caution">
    <text evidence="4">The sequence shown here is derived from an EMBL/GenBank/DDBJ whole genome shotgun (WGS) entry which is preliminary data.</text>
</comment>
<dbReference type="GO" id="GO:0004190">
    <property type="term" value="F:aspartic-type endopeptidase activity"/>
    <property type="evidence" value="ECO:0007669"/>
    <property type="project" value="InterPro"/>
</dbReference>
<dbReference type="PROSITE" id="PS50175">
    <property type="entry name" value="ASP_PROT_RETROV"/>
    <property type="match status" value="1"/>
</dbReference>
<protein>
    <recommendedName>
        <fullName evidence="3">Peptidase A2 domain-containing protein</fullName>
    </recommendedName>
</protein>